<dbReference type="InterPro" id="IPR011001">
    <property type="entry name" value="Saposin-like"/>
</dbReference>
<dbReference type="Gene3D" id="1.10.225.10">
    <property type="entry name" value="Saposin-like"/>
    <property type="match status" value="2"/>
</dbReference>
<evidence type="ECO:0000259" key="3">
    <source>
        <dbReference type="PROSITE" id="PS50015"/>
    </source>
</evidence>
<dbReference type="AlphaFoldDB" id="A0A7R8XF12"/>
<feature type="domain" description="Saposin B-type" evidence="3">
    <location>
        <begin position="198"/>
        <end position="285"/>
    </location>
</feature>
<protein>
    <recommendedName>
        <fullName evidence="3">Saposin B-type domain-containing protein</fullName>
    </recommendedName>
</protein>
<dbReference type="InterPro" id="IPR008138">
    <property type="entry name" value="SapB_2"/>
</dbReference>
<dbReference type="EMBL" id="LR900542">
    <property type="protein sequence ID" value="CAD7246054.1"/>
    <property type="molecule type" value="Genomic_DNA"/>
</dbReference>
<keyword evidence="2" id="KW-0732">Signal</keyword>
<feature type="signal peptide" evidence="2">
    <location>
        <begin position="1"/>
        <end position="18"/>
    </location>
</feature>
<name>A0A7R8XF12_9CRUS</name>
<reference evidence="4" key="1">
    <citation type="submission" date="2020-11" db="EMBL/GenBank/DDBJ databases">
        <authorList>
            <person name="Tran Van P."/>
        </authorList>
    </citation>
    <scope>NUCLEOTIDE SEQUENCE</scope>
</reference>
<dbReference type="InterPro" id="IPR008139">
    <property type="entry name" value="SaposinB_dom"/>
</dbReference>
<dbReference type="Proteomes" id="UP000677054">
    <property type="component" value="Unassembled WGS sequence"/>
</dbReference>
<keyword evidence="1" id="KW-1015">Disulfide bond</keyword>
<dbReference type="Pfam" id="PF03489">
    <property type="entry name" value="SapB_2"/>
    <property type="match status" value="1"/>
</dbReference>
<gene>
    <name evidence="4" type="ORF">DSTB1V02_LOCUS5918</name>
</gene>
<dbReference type="SUPFAM" id="SSF47862">
    <property type="entry name" value="Saposin"/>
    <property type="match status" value="1"/>
</dbReference>
<keyword evidence="5" id="KW-1185">Reference proteome</keyword>
<evidence type="ECO:0000313" key="4">
    <source>
        <dbReference type="EMBL" id="CAD7246054.1"/>
    </source>
</evidence>
<evidence type="ECO:0000256" key="1">
    <source>
        <dbReference type="ARBA" id="ARBA00023157"/>
    </source>
</evidence>
<feature type="chain" id="PRO_5036209184" description="Saposin B-type domain-containing protein" evidence="2">
    <location>
        <begin position="19"/>
        <end position="389"/>
    </location>
</feature>
<dbReference type="EMBL" id="CAJPEV010001025">
    <property type="protein sequence ID" value="CAG0890236.1"/>
    <property type="molecule type" value="Genomic_DNA"/>
</dbReference>
<feature type="domain" description="Saposin B-type" evidence="3">
    <location>
        <begin position="294"/>
        <end position="380"/>
    </location>
</feature>
<dbReference type="PROSITE" id="PS50015">
    <property type="entry name" value="SAP_B"/>
    <property type="match status" value="2"/>
</dbReference>
<evidence type="ECO:0000313" key="5">
    <source>
        <dbReference type="Proteomes" id="UP000677054"/>
    </source>
</evidence>
<evidence type="ECO:0000256" key="2">
    <source>
        <dbReference type="SAM" id="SignalP"/>
    </source>
</evidence>
<organism evidence="4">
    <name type="scientific">Darwinula stevensoni</name>
    <dbReference type="NCBI Taxonomy" id="69355"/>
    <lineage>
        <taxon>Eukaryota</taxon>
        <taxon>Metazoa</taxon>
        <taxon>Ecdysozoa</taxon>
        <taxon>Arthropoda</taxon>
        <taxon>Crustacea</taxon>
        <taxon>Oligostraca</taxon>
        <taxon>Ostracoda</taxon>
        <taxon>Podocopa</taxon>
        <taxon>Podocopida</taxon>
        <taxon>Darwinulocopina</taxon>
        <taxon>Darwinuloidea</taxon>
        <taxon>Darwinulidae</taxon>
        <taxon>Darwinula</taxon>
    </lineage>
</organism>
<proteinExistence type="predicted"/>
<sequence>MKLLCASLLLTILAETGGRSASMQDASRWSQFPLFPNEDPSRMMEKNKGSQKEVGIVAVRPSPLKPDQVDTALNAAAIPIILPVEETTAGKPEIVPKAVGYSSCNWCIAAGNSLKVGRIRDVARLIRELTRLECNSLQLPSPQVFECVDRMSYSFISTFTAALGKKPNGLDRTTIQKYCQANNFCSRTSLMDLDDISPDEKCSICRIWEVELDAIDQETDLSTLDSYSIREILLGICYQNEELTSKPDKCVTLMDHYEQDIVAHLSNDVDPIGICNILELCGFSIALNDLDITPEEKCSTCRIWETELSKMYPEIGDYSSTELVSILHSMCITHPQLAPQMDKCQAITDQFQDEIVHFLINNNQNPSDLCNHLEICVFIRLSRPATVLP</sequence>
<accession>A0A7R8XF12</accession>